<dbReference type="Proteomes" id="UP000008311">
    <property type="component" value="Unassembled WGS sequence"/>
</dbReference>
<proteinExistence type="predicted"/>
<dbReference type="PANTHER" id="PTHR11006:SF53">
    <property type="entry name" value="PROTEIN ARGININE N-METHYLTRANSFERASE 3"/>
    <property type="match status" value="1"/>
</dbReference>
<dbReference type="GO" id="GO:0006338">
    <property type="term" value="P:chromatin remodeling"/>
    <property type="evidence" value="ECO:0000318"/>
    <property type="project" value="GO_Central"/>
</dbReference>
<dbReference type="InterPro" id="IPR041698">
    <property type="entry name" value="Methyltransf_25"/>
</dbReference>
<dbReference type="GO" id="GO:0006355">
    <property type="term" value="P:regulation of DNA-templated transcription"/>
    <property type="evidence" value="ECO:0000318"/>
    <property type="project" value="GO_Central"/>
</dbReference>
<feature type="region of interest" description="Disordered" evidence="2">
    <location>
        <begin position="20"/>
        <end position="113"/>
    </location>
</feature>
<protein>
    <recommendedName>
        <fullName evidence="3">Methyltransferase domain-containing protein</fullName>
    </recommendedName>
</protein>
<organism evidence="4 5">
    <name type="scientific">Ricinus communis</name>
    <name type="common">Castor bean</name>
    <dbReference type="NCBI Taxonomy" id="3988"/>
    <lineage>
        <taxon>Eukaryota</taxon>
        <taxon>Viridiplantae</taxon>
        <taxon>Streptophyta</taxon>
        <taxon>Embryophyta</taxon>
        <taxon>Tracheophyta</taxon>
        <taxon>Spermatophyta</taxon>
        <taxon>Magnoliopsida</taxon>
        <taxon>eudicotyledons</taxon>
        <taxon>Gunneridae</taxon>
        <taxon>Pentapetalae</taxon>
        <taxon>rosids</taxon>
        <taxon>fabids</taxon>
        <taxon>Malpighiales</taxon>
        <taxon>Euphorbiaceae</taxon>
        <taxon>Acalyphoideae</taxon>
        <taxon>Acalypheae</taxon>
        <taxon>Ricinus</taxon>
    </lineage>
</organism>
<dbReference type="InterPro" id="IPR029063">
    <property type="entry name" value="SAM-dependent_MTases_sf"/>
</dbReference>
<dbReference type="Pfam" id="PF13649">
    <property type="entry name" value="Methyltransf_25"/>
    <property type="match status" value="1"/>
</dbReference>
<dbReference type="EMBL" id="EQ979572">
    <property type="protein sequence ID" value="EEF25497.1"/>
    <property type="molecule type" value="Genomic_DNA"/>
</dbReference>
<gene>
    <name evidence="4" type="ORF">RCOM_1835660</name>
</gene>
<feature type="domain" description="Methyltransferase" evidence="3">
    <location>
        <begin position="178"/>
        <end position="262"/>
    </location>
</feature>
<dbReference type="AlphaFoldDB" id="B9TF67"/>
<keyword evidence="1" id="KW-0949">S-adenosyl-L-methionine</keyword>
<dbReference type="GO" id="GO:0016274">
    <property type="term" value="F:protein-arginine N-methyltransferase activity"/>
    <property type="evidence" value="ECO:0000318"/>
    <property type="project" value="GO_Central"/>
</dbReference>
<evidence type="ECO:0000256" key="2">
    <source>
        <dbReference type="SAM" id="MobiDB-lite"/>
    </source>
</evidence>
<evidence type="ECO:0000313" key="4">
    <source>
        <dbReference type="EMBL" id="EEF25497.1"/>
    </source>
</evidence>
<accession>B9TF67</accession>
<sequence length="430" mass="47082">APVRPFRAPSRYCAAPSQHQCGQLSGLARHSRHRRSSRRDCGPAQPLQPVHAPQPSVGHRVRTPPKSGTKAAMTRSPLPHGGANGNNGTPHRQKLPAARGKYRPTTREETTMSRMEHAAHLGRAAPGASLPMSDADDEPSHLGQFIPLHYHHNMLLDANRMRNFKAAIDAVVFKGARVLELGGGTGVLSCFAAAHASKVYCVEFNPDMVAESRRLLAMNAQGHKVEVVHADAFEYLPPEPVDVVICEMIHVGMLREKQIDVIENFKTRYRARFGNRLPVFLPTAALMAVQPLNQDYDFYGFNAPIIQFQRVGAEHPGATELGTPVLYGVMDFDETCSRDIAWEGDITIGAGGTVNALRFITKNILALLGNKGRTQDWLNDYLVLPLGTPVQVRAGDRLHVSFSYRAGGSLQSLARTMRARVTERACDSGA</sequence>
<name>B9TF67_RICCO</name>
<dbReference type="STRING" id="3988.B9TF67"/>
<evidence type="ECO:0000313" key="5">
    <source>
        <dbReference type="Proteomes" id="UP000008311"/>
    </source>
</evidence>
<reference evidence="5" key="1">
    <citation type="journal article" date="2010" name="Nat. Biotechnol.">
        <title>Draft genome sequence of the oilseed species Ricinus communis.</title>
        <authorList>
            <person name="Chan A.P."/>
            <person name="Crabtree J."/>
            <person name="Zhao Q."/>
            <person name="Lorenzi H."/>
            <person name="Orvis J."/>
            <person name="Puiu D."/>
            <person name="Melake-Berhan A."/>
            <person name="Jones K.M."/>
            <person name="Redman J."/>
            <person name="Chen G."/>
            <person name="Cahoon E.B."/>
            <person name="Gedil M."/>
            <person name="Stanke M."/>
            <person name="Haas B.J."/>
            <person name="Wortman J.R."/>
            <person name="Fraser-Liggett C.M."/>
            <person name="Ravel J."/>
            <person name="Rabinowicz P.D."/>
        </authorList>
    </citation>
    <scope>NUCLEOTIDE SEQUENCE [LARGE SCALE GENOMIC DNA]</scope>
    <source>
        <strain evidence="5">cv. Hale</strain>
    </source>
</reference>
<evidence type="ECO:0000259" key="3">
    <source>
        <dbReference type="Pfam" id="PF13649"/>
    </source>
</evidence>
<keyword evidence="5" id="KW-1185">Reference proteome</keyword>
<dbReference type="SUPFAM" id="SSF53335">
    <property type="entry name" value="S-adenosyl-L-methionine-dependent methyltransferases"/>
    <property type="match status" value="1"/>
</dbReference>
<feature type="non-terminal residue" evidence="4">
    <location>
        <position position="1"/>
    </location>
</feature>
<evidence type="ECO:0000256" key="1">
    <source>
        <dbReference type="ARBA" id="ARBA00022691"/>
    </source>
</evidence>
<dbReference type="InterPro" id="IPR025799">
    <property type="entry name" value="Arg_MeTrfase"/>
</dbReference>
<dbReference type="GO" id="GO:0005634">
    <property type="term" value="C:nucleus"/>
    <property type="evidence" value="ECO:0000318"/>
    <property type="project" value="GO_Central"/>
</dbReference>
<dbReference type="PANTHER" id="PTHR11006">
    <property type="entry name" value="PROTEIN ARGININE N-METHYLTRANSFERASE"/>
    <property type="match status" value="1"/>
</dbReference>
<dbReference type="GO" id="GO:0042054">
    <property type="term" value="F:histone methyltransferase activity"/>
    <property type="evidence" value="ECO:0000318"/>
    <property type="project" value="GO_Central"/>
</dbReference>
<dbReference type="eggNOG" id="KOG1499">
    <property type="taxonomic scope" value="Eukaryota"/>
</dbReference>
<dbReference type="Gene3D" id="3.40.50.150">
    <property type="entry name" value="Vaccinia Virus protein VP39"/>
    <property type="match status" value="1"/>
</dbReference>
<dbReference type="InParanoid" id="B9TF67"/>
<dbReference type="CDD" id="cd02440">
    <property type="entry name" value="AdoMet_MTases"/>
    <property type="match status" value="1"/>
</dbReference>